<keyword evidence="2" id="KW-1185">Reference proteome</keyword>
<dbReference type="Proteomes" id="UP000011083">
    <property type="component" value="Unassembled WGS sequence"/>
</dbReference>
<sequence>MYAALRYFTNTMIVVPDTRRSTCGARPVSLLAEAEVEQMRLGAMDPVAAIAVEPTYDARELYRRLVNLLRDKGF</sequence>
<accession>L8H0R5</accession>
<evidence type="ECO:0000313" key="1">
    <source>
        <dbReference type="EMBL" id="ELR19074.1"/>
    </source>
</evidence>
<dbReference type="KEGG" id="acan:ACA1_236520"/>
<dbReference type="EMBL" id="KB007939">
    <property type="protein sequence ID" value="ELR19074.1"/>
    <property type="molecule type" value="Genomic_DNA"/>
</dbReference>
<protein>
    <submittedName>
        <fullName evidence="1">Uncharacterized protein</fullName>
    </submittedName>
</protein>
<proteinExistence type="predicted"/>
<name>L8H0R5_ACACF</name>
<dbReference type="AlphaFoldDB" id="L8H0R5"/>
<dbReference type="VEuPathDB" id="AmoebaDB:ACA1_236520"/>
<organism evidence="1 2">
    <name type="scientific">Acanthamoeba castellanii (strain ATCC 30010 / Neff)</name>
    <dbReference type="NCBI Taxonomy" id="1257118"/>
    <lineage>
        <taxon>Eukaryota</taxon>
        <taxon>Amoebozoa</taxon>
        <taxon>Discosea</taxon>
        <taxon>Longamoebia</taxon>
        <taxon>Centramoebida</taxon>
        <taxon>Acanthamoebidae</taxon>
        <taxon>Acanthamoeba</taxon>
    </lineage>
</organism>
<dbReference type="GeneID" id="14919844"/>
<gene>
    <name evidence="1" type="ORF">ACA1_236520</name>
</gene>
<reference evidence="1 2" key="1">
    <citation type="journal article" date="2013" name="Genome Biol.">
        <title>Genome of Acanthamoeba castellanii highlights extensive lateral gene transfer and early evolution of tyrosine kinase signaling.</title>
        <authorList>
            <person name="Clarke M."/>
            <person name="Lohan A.J."/>
            <person name="Liu B."/>
            <person name="Lagkouvardos I."/>
            <person name="Roy S."/>
            <person name="Zafar N."/>
            <person name="Bertelli C."/>
            <person name="Schilde C."/>
            <person name="Kianianmomeni A."/>
            <person name="Burglin T.R."/>
            <person name="Frech C."/>
            <person name="Turcotte B."/>
            <person name="Kopec K.O."/>
            <person name="Synnott J.M."/>
            <person name="Choo C."/>
            <person name="Paponov I."/>
            <person name="Finkler A."/>
            <person name="Soon Heng Tan C."/>
            <person name="Hutchins A.P."/>
            <person name="Weinmeier T."/>
            <person name="Rattei T."/>
            <person name="Chu J.S."/>
            <person name="Gimenez G."/>
            <person name="Irimia M."/>
            <person name="Rigden D.J."/>
            <person name="Fitzpatrick D.A."/>
            <person name="Lorenzo-Morales J."/>
            <person name="Bateman A."/>
            <person name="Chiu C.H."/>
            <person name="Tang P."/>
            <person name="Hegemann P."/>
            <person name="Fromm H."/>
            <person name="Raoult D."/>
            <person name="Greub G."/>
            <person name="Miranda-Saavedra D."/>
            <person name="Chen N."/>
            <person name="Nash P."/>
            <person name="Ginger M.L."/>
            <person name="Horn M."/>
            <person name="Schaap P."/>
            <person name="Caler L."/>
            <person name="Loftus B."/>
        </authorList>
    </citation>
    <scope>NUCLEOTIDE SEQUENCE [LARGE SCALE GENOMIC DNA]</scope>
    <source>
        <strain evidence="1 2">Neff</strain>
    </source>
</reference>
<dbReference type="RefSeq" id="XP_004341138.1">
    <property type="nucleotide sequence ID" value="XM_004341090.1"/>
</dbReference>
<evidence type="ECO:0000313" key="2">
    <source>
        <dbReference type="Proteomes" id="UP000011083"/>
    </source>
</evidence>